<reference evidence="2" key="1">
    <citation type="submission" date="2023-08" db="EMBL/GenBank/DDBJ databases">
        <authorList>
            <person name="Chen Y."/>
            <person name="Shah S."/>
            <person name="Dougan E. K."/>
            <person name="Thang M."/>
            <person name="Chan C."/>
        </authorList>
    </citation>
    <scope>NUCLEOTIDE SEQUENCE</scope>
</reference>
<keyword evidence="3" id="KW-1185">Reference proteome</keyword>
<feature type="compositionally biased region" description="Basic and acidic residues" evidence="1">
    <location>
        <begin position="98"/>
        <end position="109"/>
    </location>
</feature>
<proteinExistence type="predicted"/>
<feature type="compositionally biased region" description="Basic and acidic residues" evidence="1">
    <location>
        <begin position="42"/>
        <end position="67"/>
    </location>
</feature>
<dbReference type="AlphaFoldDB" id="A0AA36MWR1"/>
<dbReference type="EMBL" id="CAUJNA010001001">
    <property type="protein sequence ID" value="CAJ1383279.1"/>
    <property type="molecule type" value="Genomic_DNA"/>
</dbReference>
<accession>A0AA36MWR1</accession>
<dbReference type="Proteomes" id="UP001178507">
    <property type="component" value="Unassembled WGS sequence"/>
</dbReference>
<comment type="caution">
    <text evidence="2">The sequence shown here is derived from an EMBL/GenBank/DDBJ whole genome shotgun (WGS) entry which is preliminary data.</text>
</comment>
<name>A0AA36MWR1_9DINO</name>
<evidence type="ECO:0000256" key="1">
    <source>
        <dbReference type="SAM" id="MobiDB-lite"/>
    </source>
</evidence>
<protein>
    <submittedName>
        <fullName evidence="2">Uncharacterized protein</fullName>
    </submittedName>
</protein>
<feature type="region of interest" description="Disordered" evidence="1">
    <location>
        <begin position="42"/>
        <end position="70"/>
    </location>
</feature>
<sequence>MACVNVPGPGHALAPISRLMARVWGNSDNPYDAKVALKPKQHVEKISEKSAEGEEKGKSERRKEVHIDSTTMVPTELYWSMLRAGERAKNRGQHRLKDRSSRKLQESPRPHLVKSN</sequence>
<evidence type="ECO:0000313" key="3">
    <source>
        <dbReference type="Proteomes" id="UP001178507"/>
    </source>
</evidence>
<organism evidence="2 3">
    <name type="scientific">Effrenium voratum</name>
    <dbReference type="NCBI Taxonomy" id="2562239"/>
    <lineage>
        <taxon>Eukaryota</taxon>
        <taxon>Sar</taxon>
        <taxon>Alveolata</taxon>
        <taxon>Dinophyceae</taxon>
        <taxon>Suessiales</taxon>
        <taxon>Symbiodiniaceae</taxon>
        <taxon>Effrenium</taxon>
    </lineage>
</organism>
<gene>
    <name evidence="2" type="ORF">EVOR1521_LOCUS10437</name>
</gene>
<evidence type="ECO:0000313" key="2">
    <source>
        <dbReference type="EMBL" id="CAJ1383279.1"/>
    </source>
</evidence>
<feature type="region of interest" description="Disordered" evidence="1">
    <location>
        <begin position="86"/>
        <end position="116"/>
    </location>
</feature>